<dbReference type="CDD" id="cd15457">
    <property type="entry name" value="NADAR"/>
    <property type="match status" value="1"/>
</dbReference>
<comment type="caution">
    <text evidence="3">The sequence shown here is derived from an EMBL/GenBank/DDBJ whole genome shotgun (WGS) entry which is preliminary data.</text>
</comment>
<dbReference type="EMBL" id="JAHQIW010007098">
    <property type="protein sequence ID" value="KAJ1372153.1"/>
    <property type="molecule type" value="Genomic_DNA"/>
</dbReference>
<gene>
    <name evidence="3" type="primary">IRG-1_2</name>
    <name evidence="3" type="ORF">KIN20_034232</name>
</gene>
<feature type="region of interest" description="Disordered" evidence="1">
    <location>
        <begin position="254"/>
        <end position="281"/>
    </location>
</feature>
<feature type="region of interest" description="Disordered" evidence="1">
    <location>
        <begin position="195"/>
        <end position="230"/>
    </location>
</feature>
<dbReference type="Pfam" id="PF08719">
    <property type="entry name" value="NADAR"/>
    <property type="match status" value="1"/>
</dbReference>
<feature type="domain" description="NADAR" evidence="2">
    <location>
        <begin position="394"/>
        <end position="539"/>
    </location>
</feature>
<accession>A0AAD5RA01</accession>
<dbReference type="InterPro" id="IPR037238">
    <property type="entry name" value="YbiA-like_sf"/>
</dbReference>
<name>A0AAD5RA01_PARTN</name>
<dbReference type="InterPro" id="IPR012816">
    <property type="entry name" value="NADAR"/>
</dbReference>
<feature type="region of interest" description="Disordered" evidence="1">
    <location>
        <begin position="297"/>
        <end position="363"/>
    </location>
</feature>
<dbReference type="NCBIfam" id="TIGR02464">
    <property type="entry name" value="ribofla_fusion"/>
    <property type="match status" value="1"/>
</dbReference>
<evidence type="ECO:0000313" key="4">
    <source>
        <dbReference type="Proteomes" id="UP001196413"/>
    </source>
</evidence>
<evidence type="ECO:0000256" key="1">
    <source>
        <dbReference type="SAM" id="MobiDB-lite"/>
    </source>
</evidence>
<evidence type="ECO:0000313" key="3">
    <source>
        <dbReference type="EMBL" id="KAJ1372153.1"/>
    </source>
</evidence>
<dbReference type="Proteomes" id="UP001196413">
    <property type="component" value="Unassembled WGS sequence"/>
</dbReference>
<dbReference type="Gene3D" id="1.10.357.40">
    <property type="entry name" value="YbiA-like"/>
    <property type="match status" value="1"/>
</dbReference>
<dbReference type="AlphaFoldDB" id="A0AAD5RA01"/>
<protein>
    <submittedName>
        <fullName evidence="3">Infection Response protein</fullName>
    </submittedName>
</protein>
<evidence type="ECO:0000259" key="2">
    <source>
        <dbReference type="Pfam" id="PF08719"/>
    </source>
</evidence>
<keyword evidence="4" id="KW-1185">Reference proteome</keyword>
<sequence>MEIFPDVPGLIFSHIPIVMFPGAPVIRYFADVVPGYPAVPSPNFPSDAPDLAGPPISMLMRSKTNKPRVKFVLRPTRDLMRRRSLLEPASIFRTKFAAKSPATLEGDVVVVDDSKQGTSKRSVEITRDESAFNSKSNDIKRNRLFDPLSAISSRLSRIDHAKQFRLTIPHIREESPNNIANNTHDSLSTTENVQVEEKSEEKQITGSTSPIKKPITVSQREDRFASPSSSINDLSNEFNIEIRRDVEDFRVVNSPKKKKVSSVTDEEAITPQSPPPHVHKSETLTVIIPKRRITGIKSNVATEATRSPIKRNDDKKPSESIKNPAEADRNLLEVRKWKKGSDDSSTDLTTHKDHLQPISDDDCDDKPDYKIANDLPVIKSSKLGTTIVPFSSKNSLFSNHFPCRKLLIYGQKFFSAEQYYVWTKAKFCKDFRAAKAVLCLEDPKAITEVDRNLRNVDVARWMEYSWKVKMKASMAKFKQNCLMRYQLFRTIGSVLVEADSDDTYWGIGLSIGDPDIADPSKWRGYNVMGEILMQIRVVLTENPDYADEVKHAKRHLLGSL</sequence>
<organism evidence="3 4">
    <name type="scientific">Parelaphostrongylus tenuis</name>
    <name type="common">Meningeal worm</name>
    <dbReference type="NCBI Taxonomy" id="148309"/>
    <lineage>
        <taxon>Eukaryota</taxon>
        <taxon>Metazoa</taxon>
        <taxon>Ecdysozoa</taxon>
        <taxon>Nematoda</taxon>
        <taxon>Chromadorea</taxon>
        <taxon>Rhabditida</taxon>
        <taxon>Rhabditina</taxon>
        <taxon>Rhabditomorpha</taxon>
        <taxon>Strongyloidea</taxon>
        <taxon>Metastrongylidae</taxon>
        <taxon>Parelaphostrongylus</taxon>
    </lineage>
</organism>
<feature type="compositionally biased region" description="Basic and acidic residues" evidence="1">
    <location>
        <begin position="310"/>
        <end position="342"/>
    </location>
</feature>
<proteinExistence type="predicted"/>
<reference evidence="3" key="1">
    <citation type="submission" date="2021-06" db="EMBL/GenBank/DDBJ databases">
        <title>Parelaphostrongylus tenuis whole genome reference sequence.</title>
        <authorList>
            <person name="Garwood T.J."/>
            <person name="Larsen P.A."/>
            <person name="Fountain-Jones N.M."/>
            <person name="Garbe J.R."/>
            <person name="Macchietto M.G."/>
            <person name="Kania S.A."/>
            <person name="Gerhold R.W."/>
            <person name="Richards J.E."/>
            <person name="Wolf T.M."/>
        </authorList>
    </citation>
    <scope>NUCLEOTIDE SEQUENCE</scope>
    <source>
        <strain evidence="3">MNPRO001-30</strain>
        <tissue evidence="3">Meninges</tissue>
    </source>
</reference>
<dbReference type="SUPFAM" id="SSF143990">
    <property type="entry name" value="YbiA-like"/>
    <property type="match status" value="1"/>
</dbReference>